<dbReference type="InterPro" id="IPR029058">
    <property type="entry name" value="AB_hydrolase_fold"/>
</dbReference>
<dbReference type="EMBL" id="LR787141">
    <property type="protein sequence ID" value="CAB3263003.1"/>
    <property type="molecule type" value="mRNA"/>
</dbReference>
<dbReference type="GO" id="GO:0017171">
    <property type="term" value="F:serine hydrolase activity"/>
    <property type="evidence" value="ECO:0007669"/>
    <property type="project" value="TreeGrafter"/>
</dbReference>
<reference evidence="1" key="1">
    <citation type="submission" date="2020-04" db="EMBL/GenBank/DDBJ databases">
        <authorList>
            <person name="Neveu A P."/>
        </authorList>
    </citation>
    <scope>NUCLEOTIDE SEQUENCE</scope>
    <source>
        <tissue evidence="1">Whole embryo</tissue>
    </source>
</reference>
<sequence>MMYSVTRKPVVVLLTWLGSSPQLTCKYSKMYQDLGLEVILKCPSLMSFIWPRSGIKDALQFLIKLKKEIGPHGCPIIVHGISIGCYYYSLIMHHFKTNQKMFSVIEKNIRCQFMDSPVVSDPAGYATSIANIVASSNIGSLCIWASISSYFYLTSPFTCRYYEYFVHLFLFEQPVVPTLMMSCVGDPMTTREKFDYAYQCFMQRGCETTKKYWEDSVHAQHLKYHPVTYKELVYNLIIESIPEMGKPSSLL</sequence>
<evidence type="ECO:0000313" key="1">
    <source>
        <dbReference type="EMBL" id="CAB3263003.1"/>
    </source>
</evidence>
<accession>A0A6F9DJ73</accession>
<gene>
    <name evidence="1" type="primary">LOC100186401-003</name>
</gene>
<dbReference type="Pfam" id="PF05705">
    <property type="entry name" value="DUF829"/>
    <property type="match status" value="1"/>
</dbReference>
<dbReference type="InterPro" id="IPR008547">
    <property type="entry name" value="DUF829_TMEM53"/>
</dbReference>
<proteinExistence type="evidence at transcript level"/>
<dbReference type="AlphaFoldDB" id="A0A6F9DJ73"/>
<dbReference type="SUPFAM" id="SSF53474">
    <property type="entry name" value="alpha/beta-Hydrolases"/>
    <property type="match status" value="1"/>
</dbReference>
<dbReference type="PANTHER" id="PTHR20908:SF1">
    <property type="entry name" value="LD15586P"/>
    <property type="match status" value="1"/>
</dbReference>
<protein>
    <submittedName>
        <fullName evidence="1">Uncharacterized protein LOC100186401</fullName>
    </submittedName>
</protein>
<dbReference type="PANTHER" id="PTHR20908">
    <property type="entry name" value="LD15586P"/>
    <property type="match status" value="1"/>
</dbReference>
<name>A0A6F9DJ73_9ASCI</name>
<organism evidence="1">
    <name type="scientific">Phallusia mammillata</name>
    <dbReference type="NCBI Taxonomy" id="59560"/>
    <lineage>
        <taxon>Eukaryota</taxon>
        <taxon>Metazoa</taxon>
        <taxon>Chordata</taxon>
        <taxon>Tunicata</taxon>
        <taxon>Ascidiacea</taxon>
        <taxon>Phlebobranchia</taxon>
        <taxon>Ascidiidae</taxon>
        <taxon>Phallusia</taxon>
    </lineage>
</organism>